<evidence type="ECO:0000313" key="9">
    <source>
        <dbReference type="EMBL" id="SDB13867.1"/>
    </source>
</evidence>
<dbReference type="STRING" id="617002.SAMN05660653_00687"/>
<feature type="transmembrane region" description="Helical" evidence="7">
    <location>
        <begin position="317"/>
        <end position="338"/>
    </location>
</feature>
<name>A0A1G6AZN6_9BACT</name>
<dbReference type="Pfam" id="PF07690">
    <property type="entry name" value="MFS_1"/>
    <property type="match status" value="1"/>
</dbReference>
<feature type="transmembrane region" description="Helical" evidence="7">
    <location>
        <begin position="261"/>
        <end position="281"/>
    </location>
</feature>
<dbReference type="GO" id="GO:0022857">
    <property type="term" value="F:transmembrane transporter activity"/>
    <property type="evidence" value="ECO:0007669"/>
    <property type="project" value="InterPro"/>
</dbReference>
<dbReference type="SUPFAM" id="SSF103473">
    <property type="entry name" value="MFS general substrate transporter"/>
    <property type="match status" value="1"/>
</dbReference>
<dbReference type="GO" id="GO:0016020">
    <property type="term" value="C:membrane"/>
    <property type="evidence" value="ECO:0007669"/>
    <property type="project" value="TreeGrafter"/>
</dbReference>
<evidence type="ECO:0000256" key="3">
    <source>
        <dbReference type="ARBA" id="ARBA00022448"/>
    </source>
</evidence>
<dbReference type="RefSeq" id="WP_092117259.1">
    <property type="nucleotide sequence ID" value="NZ_FMXO01000003.1"/>
</dbReference>
<keyword evidence="6 7" id="KW-0472">Membrane</keyword>
<dbReference type="GO" id="GO:0012505">
    <property type="term" value="C:endomembrane system"/>
    <property type="evidence" value="ECO:0007669"/>
    <property type="project" value="UniProtKB-SubCell"/>
</dbReference>
<protein>
    <submittedName>
        <fullName evidence="9">MFS transporter, NNP family, nitrate/nitrite transporter</fullName>
    </submittedName>
</protein>
<feature type="transmembrane region" description="Helical" evidence="7">
    <location>
        <begin position="181"/>
        <end position="202"/>
    </location>
</feature>
<feature type="transmembrane region" description="Helical" evidence="7">
    <location>
        <begin position="345"/>
        <end position="369"/>
    </location>
</feature>
<feature type="transmembrane region" description="Helical" evidence="7">
    <location>
        <begin position="21"/>
        <end position="43"/>
    </location>
</feature>
<evidence type="ECO:0000256" key="4">
    <source>
        <dbReference type="ARBA" id="ARBA00022692"/>
    </source>
</evidence>
<feature type="transmembrane region" description="Helical" evidence="7">
    <location>
        <begin position="63"/>
        <end position="83"/>
    </location>
</feature>
<comment type="subcellular location">
    <subcellularLocation>
        <location evidence="1">Endomembrane system</location>
        <topology evidence="1">Multi-pass membrane protein</topology>
    </subcellularLocation>
</comment>
<dbReference type="Proteomes" id="UP000198771">
    <property type="component" value="Unassembled WGS sequence"/>
</dbReference>
<keyword evidence="5 7" id="KW-1133">Transmembrane helix</keyword>
<dbReference type="InterPro" id="IPR036259">
    <property type="entry name" value="MFS_trans_sf"/>
</dbReference>
<evidence type="ECO:0000259" key="8">
    <source>
        <dbReference type="PROSITE" id="PS50850"/>
    </source>
</evidence>
<keyword evidence="10" id="KW-1185">Reference proteome</keyword>
<dbReference type="PANTHER" id="PTHR23514:SF3">
    <property type="entry name" value="BYPASS OF STOP CODON PROTEIN 6"/>
    <property type="match status" value="1"/>
</dbReference>
<organism evidence="9 10">
    <name type="scientific">Desulfonatronum thiosulfatophilum</name>
    <dbReference type="NCBI Taxonomy" id="617002"/>
    <lineage>
        <taxon>Bacteria</taxon>
        <taxon>Pseudomonadati</taxon>
        <taxon>Thermodesulfobacteriota</taxon>
        <taxon>Desulfovibrionia</taxon>
        <taxon>Desulfovibrionales</taxon>
        <taxon>Desulfonatronaceae</taxon>
        <taxon>Desulfonatronum</taxon>
    </lineage>
</organism>
<gene>
    <name evidence="9" type="ORF">SAMN05660653_00687</name>
</gene>
<reference evidence="9 10" key="1">
    <citation type="submission" date="2016-10" db="EMBL/GenBank/DDBJ databases">
        <authorList>
            <person name="de Groot N.N."/>
        </authorList>
    </citation>
    <scope>NUCLEOTIDE SEQUENCE [LARGE SCALE GENOMIC DNA]</scope>
    <source>
        <strain evidence="9 10">ASO4-2</strain>
    </source>
</reference>
<dbReference type="InterPro" id="IPR051788">
    <property type="entry name" value="MFS_Transporter"/>
</dbReference>
<feature type="transmembrane region" description="Helical" evidence="7">
    <location>
        <begin position="375"/>
        <end position="396"/>
    </location>
</feature>
<keyword evidence="4 7" id="KW-0812">Transmembrane</keyword>
<dbReference type="Gene3D" id="1.20.1250.20">
    <property type="entry name" value="MFS general substrate transporter like domains"/>
    <property type="match status" value="2"/>
</dbReference>
<dbReference type="EMBL" id="FMXO01000003">
    <property type="protein sequence ID" value="SDB13867.1"/>
    <property type="molecule type" value="Genomic_DNA"/>
</dbReference>
<dbReference type="InterPro" id="IPR020846">
    <property type="entry name" value="MFS_dom"/>
</dbReference>
<dbReference type="OrthoDB" id="5469886at2"/>
<comment type="similarity">
    <text evidence="2">Belongs to the major facilitator superfamily.</text>
</comment>
<evidence type="ECO:0000256" key="6">
    <source>
        <dbReference type="ARBA" id="ARBA00023136"/>
    </source>
</evidence>
<sequence>MPTPAISAAPNNATLPPFRSVVPGLLSLTGIFFINFLTRVILAPFLLQIREDFDLTKAEAGELFFIVSLGYSIALLGSGFFSSRLEHRKVIVVSAVGITVSLALAALSPNLFWLRAYLLLVGLFGGLYFPSGFAVLTSMVPPTNWGKAIAIHELAPNLSFVVAPLIAELLTSLGLNWRTALAGNAVFSLIAVLFFLRFCSSGREKSIPPRPAAYLRTLGQKEFWILAVFFALAIGATQGVYSQTPLYLVSSRDMPPDWVNYLLAASRFSGLFLVFWAGMIVDRLGPIPALRIFVALTGIATITFGLLPGSWVTLSVLIQPTMAGCFFPAGFAVLSMIFPAQTRPLAISLIVPMAVLAGGGLIPAGLGIFGDHDLFPLGFMILGGIIFGSAALTWALKISGLEEQQQPDPTTGQTS</sequence>
<dbReference type="InterPro" id="IPR011701">
    <property type="entry name" value="MFS"/>
</dbReference>
<dbReference type="AlphaFoldDB" id="A0A1G6AZN6"/>
<feature type="transmembrane region" description="Helical" evidence="7">
    <location>
        <begin position="114"/>
        <end position="136"/>
    </location>
</feature>
<keyword evidence="3" id="KW-0813">Transport</keyword>
<accession>A0A1G6AZN6</accession>
<dbReference type="PANTHER" id="PTHR23514">
    <property type="entry name" value="BYPASS OF STOP CODON PROTEIN 6"/>
    <property type="match status" value="1"/>
</dbReference>
<evidence type="ECO:0000256" key="1">
    <source>
        <dbReference type="ARBA" id="ARBA00004127"/>
    </source>
</evidence>
<proteinExistence type="inferred from homology"/>
<dbReference type="PROSITE" id="PS50850">
    <property type="entry name" value="MFS"/>
    <property type="match status" value="1"/>
</dbReference>
<evidence type="ECO:0000256" key="2">
    <source>
        <dbReference type="ARBA" id="ARBA00008335"/>
    </source>
</evidence>
<feature type="transmembrane region" description="Helical" evidence="7">
    <location>
        <begin position="90"/>
        <end position="108"/>
    </location>
</feature>
<evidence type="ECO:0000256" key="5">
    <source>
        <dbReference type="ARBA" id="ARBA00022989"/>
    </source>
</evidence>
<evidence type="ECO:0000313" key="10">
    <source>
        <dbReference type="Proteomes" id="UP000198771"/>
    </source>
</evidence>
<feature type="domain" description="Major facilitator superfamily (MFS) profile" evidence="8">
    <location>
        <begin position="24"/>
        <end position="401"/>
    </location>
</feature>
<evidence type="ECO:0000256" key="7">
    <source>
        <dbReference type="SAM" id="Phobius"/>
    </source>
</evidence>
<feature type="transmembrane region" description="Helical" evidence="7">
    <location>
        <begin position="293"/>
        <end position="311"/>
    </location>
</feature>
<feature type="transmembrane region" description="Helical" evidence="7">
    <location>
        <begin position="223"/>
        <end position="241"/>
    </location>
</feature>